<keyword evidence="6 10" id="KW-0812">Transmembrane</keyword>
<name>A0A7W6NWP2_9SPHN</name>
<dbReference type="PROSITE" id="PS50109">
    <property type="entry name" value="HIS_KIN"/>
    <property type="match status" value="1"/>
</dbReference>
<dbReference type="InterPro" id="IPR036890">
    <property type="entry name" value="HATPase_C_sf"/>
</dbReference>
<evidence type="ECO:0000259" key="11">
    <source>
        <dbReference type="PROSITE" id="PS50109"/>
    </source>
</evidence>
<dbReference type="Pfam" id="PF02518">
    <property type="entry name" value="HATPase_c"/>
    <property type="match status" value="1"/>
</dbReference>
<feature type="domain" description="Histidine kinase" evidence="11">
    <location>
        <begin position="215"/>
        <end position="430"/>
    </location>
</feature>
<evidence type="ECO:0000256" key="5">
    <source>
        <dbReference type="ARBA" id="ARBA00022679"/>
    </source>
</evidence>
<evidence type="ECO:0000313" key="12">
    <source>
        <dbReference type="EMBL" id="MBB4097836.1"/>
    </source>
</evidence>
<evidence type="ECO:0000256" key="7">
    <source>
        <dbReference type="ARBA" id="ARBA00022777"/>
    </source>
</evidence>
<organism evidence="12 13">
    <name type="scientific">Sphingomonas kyeonggiensis</name>
    <dbReference type="NCBI Taxonomy" id="1268553"/>
    <lineage>
        <taxon>Bacteria</taxon>
        <taxon>Pseudomonadati</taxon>
        <taxon>Pseudomonadota</taxon>
        <taxon>Alphaproteobacteria</taxon>
        <taxon>Sphingomonadales</taxon>
        <taxon>Sphingomonadaceae</taxon>
        <taxon>Sphingomonas</taxon>
    </lineage>
</organism>
<dbReference type="RefSeq" id="WP_183995807.1">
    <property type="nucleotide sequence ID" value="NZ_JACIEH010000001.1"/>
</dbReference>
<evidence type="ECO:0000256" key="9">
    <source>
        <dbReference type="ARBA" id="ARBA00023136"/>
    </source>
</evidence>
<evidence type="ECO:0000256" key="6">
    <source>
        <dbReference type="ARBA" id="ARBA00022692"/>
    </source>
</evidence>
<dbReference type="InterPro" id="IPR050428">
    <property type="entry name" value="TCS_sensor_his_kinase"/>
</dbReference>
<protein>
    <recommendedName>
        <fullName evidence="3">histidine kinase</fullName>
        <ecNumber evidence="3">2.7.13.3</ecNumber>
    </recommendedName>
</protein>
<comment type="catalytic activity">
    <reaction evidence="1">
        <text>ATP + protein L-histidine = ADP + protein N-phospho-L-histidine.</text>
        <dbReference type="EC" id="2.7.13.3"/>
    </reaction>
</comment>
<gene>
    <name evidence="12" type="ORF">GGR46_001369</name>
</gene>
<evidence type="ECO:0000313" key="13">
    <source>
        <dbReference type="Proteomes" id="UP000557392"/>
    </source>
</evidence>
<comment type="caution">
    <text evidence="12">The sequence shown here is derived from an EMBL/GenBank/DDBJ whole genome shotgun (WGS) entry which is preliminary data.</text>
</comment>
<dbReference type="PANTHER" id="PTHR45436">
    <property type="entry name" value="SENSOR HISTIDINE KINASE YKOH"/>
    <property type="match status" value="1"/>
</dbReference>
<dbReference type="EMBL" id="JACIEH010000001">
    <property type="protein sequence ID" value="MBB4097836.1"/>
    <property type="molecule type" value="Genomic_DNA"/>
</dbReference>
<dbReference type="PANTHER" id="PTHR45436:SF5">
    <property type="entry name" value="SENSOR HISTIDINE KINASE TRCS"/>
    <property type="match status" value="1"/>
</dbReference>
<dbReference type="InterPro" id="IPR004358">
    <property type="entry name" value="Sig_transdc_His_kin-like_C"/>
</dbReference>
<dbReference type="Gene3D" id="3.30.565.10">
    <property type="entry name" value="Histidine kinase-like ATPase, C-terminal domain"/>
    <property type="match status" value="1"/>
</dbReference>
<keyword evidence="13" id="KW-1185">Reference proteome</keyword>
<keyword evidence="9 10" id="KW-0472">Membrane</keyword>
<dbReference type="EC" id="2.7.13.3" evidence="3"/>
<evidence type="ECO:0000256" key="3">
    <source>
        <dbReference type="ARBA" id="ARBA00012438"/>
    </source>
</evidence>
<evidence type="ECO:0000256" key="2">
    <source>
        <dbReference type="ARBA" id="ARBA00004370"/>
    </source>
</evidence>
<dbReference type="InterPro" id="IPR005467">
    <property type="entry name" value="His_kinase_dom"/>
</dbReference>
<reference evidence="12 13" key="1">
    <citation type="submission" date="2020-08" db="EMBL/GenBank/DDBJ databases">
        <title>Genomic Encyclopedia of Type Strains, Phase IV (KMG-IV): sequencing the most valuable type-strain genomes for metagenomic binning, comparative biology and taxonomic classification.</title>
        <authorList>
            <person name="Goeker M."/>
        </authorList>
    </citation>
    <scope>NUCLEOTIDE SEQUENCE [LARGE SCALE GENOMIC DNA]</scope>
    <source>
        <strain evidence="12 13">DSM 101806</strain>
    </source>
</reference>
<evidence type="ECO:0000256" key="8">
    <source>
        <dbReference type="ARBA" id="ARBA00022989"/>
    </source>
</evidence>
<comment type="subcellular location">
    <subcellularLocation>
        <location evidence="2">Membrane</location>
    </subcellularLocation>
</comment>
<dbReference type="Proteomes" id="UP000557392">
    <property type="component" value="Unassembled WGS sequence"/>
</dbReference>
<dbReference type="GO" id="GO:0016020">
    <property type="term" value="C:membrane"/>
    <property type="evidence" value="ECO:0007669"/>
    <property type="project" value="UniProtKB-SubCell"/>
</dbReference>
<dbReference type="AlphaFoldDB" id="A0A7W6NWP2"/>
<dbReference type="SMART" id="SM00387">
    <property type="entry name" value="HATPase_c"/>
    <property type="match status" value="1"/>
</dbReference>
<keyword evidence="4" id="KW-0597">Phosphoprotein</keyword>
<accession>A0A7W6NWP2</accession>
<feature type="transmembrane region" description="Helical" evidence="10">
    <location>
        <begin position="129"/>
        <end position="154"/>
    </location>
</feature>
<dbReference type="PRINTS" id="PR00344">
    <property type="entry name" value="BCTRLSENSOR"/>
</dbReference>
<dbReference type="GO" id="GO:0004673">
    <property type="term" value="F:protein histidine kinase activity"/>
    <property type="evidence" value="ECO:0007669"/>
    <property type="project" value="UniProtKB-EC"/>
</dbReference>
<keyword evidence="7 12" id="KW-0418">Kinase</keyword>
<evidence type="ECO:0000256" key="10">
    <source>
        <dbReference type="SAM" id="Phobius"/>
    </source>
</evidence>
<evidence type="ECO:0000256" key="4">
    <source>
        <dbReference type="ARBA" id="ARBA00022553"/>
    </source>
</evidence>
<proteinExistence type="predicted"/>
<dbReference type="InterPro" id="IPR003594">
    <property type="entry name" value="HATPase_dom"/>
</dbReference>
<sequence length="433" mass="47331">MRLFRGIFSSLAAQALLAAVVPGGLMVFVMHEGQQAQLAQRDGERLDAFVQIAAEAARAGRPLDQVAHLPGPLAGRVLLVDPQGQAIAGPTTSLAASAERPVVVDGRTVATAKLVRPPELSDQDRRTLAAQYIGIAAIVLVLFVLLLLMAYVFARRWSKPQLQLYRMSRDVVNGDLDLYFDEEGPAEVVATMRNLRRIASQFSRLETARRTWLVSISGELKGPTENMGEHFIRLCEMEPPLPPELIGAIESDTRRLIHMAEDLNAVALADLGRLPVTFVQVDPRALIHNAIYADRKRAEAQGVRLETSTLPEYTVIVKWDGARIEQLFGALIDNSLRYTPKNGRIVLGLESSRDAWRLIIDDNAPGVDVMLAQRLFEPFYRSSDRADESAASGLGLATARAIVEAHHGRIEASRSPIGGLRVTVILPGNPPTA</sequence>
<keyword evidence="8 10" id="KW-1133">Transmembrane helix</keyword>
<keyword evidence="5 12" id="KW-0808">Transferase</keyword>
<evidence type="ECO:0000256" key="1">
    <source>
        <dbReference type="ARBA" id="ARBA00000085"/>
    </source>
</evidence>
<dbReference type="SUPFAM" id="SSF55874">
    <property type="entry name" value="ATPase domain of HSP90 chaperone/DNA topoisomerase II/histidine kinase"/>
    <property type="match status" value="1"/>
</dbReference>